<proteinExistence type="predicted"/>
<comment type="caution">
    <text evidence="2">The sequence shown here is derived from an EMBL/GenBank/DDBJ whole genome shotgun (WGS) entry which is preliminary data.</text>
</comment>
<accession>A0A327VN21</accession>
<keyword evidence="1" id="KW-1133">Transmembrane helix</keyword>
<keyword evidence="1" id="KW-0812">Transmembrane</keyword>
<keyword evidence="1" id="KW-0472">Membrane</keyword>
<name>A0A327VN21_9BACT</name>
<dbReference type="OrthoDB" id="680678at2"/>
<organism evidence="2 3">
    <name type="scientific">Chitinophaga dinghuensis</name>
    <dbReference type="NCBI Taxonomy" id="1539050"/>
    <lineage>
        <taxon>Bacteria</taxon>
        <taxon>Pseudomonadati</taxon>
        <taxon>Bacteroidota</taxon>
        <taxon>Chitinophagia</taxon>
        <taxon>Chitinophagales</taxon>
        <taxon>Chitinophagaceae</taxon>
        <taxon>Chitinophaga</taxon>
    </lineage>
</organism>
<evidence type="ECO:0000256" key="1">
    <source>
        <dbReference type="SAM" id="Phobius"/>
    </source>
</evidence>
<reference evidence="2 3" key="1">
    <citation type="submission" date="2018-06" db="EMBL/GenBank/DDBJ databases">
        <title>Genomic Encyclopedia of Archaeal and Bacterial Type Strains, Phase II (KMG-II): from individual species to whole genera.</title>
        <authorList>
            <person name="Goeker M."/>
        </authorList>
    </citation>
    <scope>NUCLEOTIDE SEQUENCE [LARGE SCALE GENOMIC DNA]</scope>
    <source>
        <strain evidence="2 3">DSM 29821</strain>
    </source>
</reference>
<evidence type="ECO:0000313" key="3">
    <source>
        <dbReference type="Proteomes" id="UP000249819"/>
    </source>
</evidence>
<dbReference type="EMBL" id="QLMA01000008">
    <property type="protein sequence ID" value="RAJ76745.1"/>
    <property type="molecule type" value="Genomic_DNA"/>
</dbReference>
<dbReference type="AlphaFoldDB" id="A0A327VN21"/>
<keyword evidence="3" id="KW-1185">Reference proteome</keyword>
<dbReference type="Proteomes" id="UP000249819">
    <property type="component" value="Unassembled WGS sequence"/>
</dbReference>
<gene>
    <name evidence="2" type="ORF">CLV59_108266</name>
</gene>
<dbReference type="RefSeq" id="WP_111594449.1">
    <property type="nucleotide sequence ID" value="NZ_QLMA01000008.1"/>
</dbReference>
<feature type="transmembrane region" description="Helical" evidence="1">
    <location>
        <begin position="7"/>
        <end position="26"/>
    </location>
</feature>
<sequence>MKLYREICLQIVFVVFLVCMMAWWMMPVRVNKMRQLYTIDTLAYFKKTGLHLLPQREFLTIELDSNEVQNRIAFDFAQLYMHQIIAKEDTIHGIHFHFGNGAKYEHLILMLDMFVYERAQCYLVYPADTWFIYCP</sequence>
<protein>
    <submittedName>
        <fullName evidence="2">Uncharacterized protein</fullName>
    </submittedName>
</protein>
<evidence type="ECO:0000313" key="2">
    <source>
        <dbReference type="EMBL" id="RAJ76745.1"/>
    </source>
</evidence>